<dbReference type="Proteomes" id="UP000650524">
    <property type="component" value="Unassembled WGS sequence"/>
</dbReference>
<evidence type="ECO:0000313" key="5">
    <source>
        <dbReference type="Proteomes" id="UP000650524"/>
    </source>
</evidence>
<protein>
    <submittedName>
        <fullName evidence="4">Aminotransferase class III-fold pyridoxal phosphate-dependent enzyme</fullName>
    </submittedName>
</protein>
<dbReference type="InterPro" id="IPR015421">
    <property type="entry name" value="PyrdxlP-dep_Trfase_major"/>
</dbReference>
<dbReference type="SUPFAM" id="SSF53383">
    <property type="entry name" value="PLP-dependent transferases"/>
    <property type="match status" value="1"/>
</dbReference>
<reference evidence="4 5" key="1">
    <citation type="submission" date="2020-08" db="EMBL/GenBank/DDBJ databases">
        <title>Bridging the membrane lipid divide: bacteria of the FCB group superphylum have the potential to synthesize archaeal ether lipids.</title>
        <authorList>
            <person name="Villanueva L."/>
            <person name="Von Meijenfeldt F.A.B."/>
            <person name="Westbye A.B."/>
            <person name="Yadav S."/>
            <person name="Hopmans E.C."/>
            <person name="Dutilh B.E."/>
            <person name="Sinninghe Damste J.S."/>
        </authorList>
    </citation>
    <scope>NUCLEOTIDE SEQUENCE [LARGE SCALE GENOMIC DNA]</scope>
    <source>
        <strain evidence="4">NIOZ-UU27</strain>
    </source>
</reference>
<comment type="caution">
    <text evidence="4">The sequence shown here is derived from an EMBL/GenBank/DDBJ whole genome shotgun (WGS) entry which is preliminary data.</text>
</comment>
<dbReference type="GO" id="GO:0030170">
    <property type="term" value="F:pyridoxal phosphate binding"/>
    <property type="evidence" value="ECO:0007669"/>
    <property type="project" value="InterPro"/>
</dbReference>
<dbReference type="AlphaFoldDB" id="A0A8J6MZW7"/>
<keyword evidence="2 3" id="KW-0663">Pyridoxal phosphate</keyword>
<organism evidence="4 5">
    <name type="scientific">Candidatus Desulfacyla euxinica</name>
    <dbReference type="NCBI Taxonomy" id="2841693"/>
    <lineage>
        <taxon>Bacteria</taxon>
        <taxon>Deltaproteobacteria</taxon>
        <taxon>Candidatus Desulfacyla</taxon>
    </lineage>
</organism>
<evidence type="ECO:0000256" key="3">
    <source>
        <dbReference type="RuleBase" id="RU003560"/>
    </source>
</evidence>
<dbReference type="Pfam" id="PF00202">
    <property type="entry name" value="Aminotran_3"/>
    <property type="match status" value="1"/>
</dbReference>
<evidence type="ECO:0000256" key="2">
    <source>
        <dbReference type="ARBA" id="ARBA00022898"/>
    </source>
</evidence>
<gene>
    <name evidence="4" type="ORF">H8E19_07295</name>
</gene>
<dbReference type="EMBL" id="JACNJD010000197">
    <property type="protein sequence ID" value="MBC8177196.1"/>
    <property type="molecule type" value="Genomic_DNA"/>
</dbReference>
<evidence type="ECO:0000313" key="4">
    <source>
        <dbReference type="EMBL" id="MBC8177196.1"/>
    </source>
</evidence>
<dbReference type="InterPro" id="IPR005814">
    <property type="entry name" value="Aminotrans_3"/>
</dbReference>
<keyword evidence="4" id="KW-0808">Transferase</keyword>
<sequence length="502" mass="55743">MDLVVYCNGDLLATHLMPRAEVPPGDRVTIHFPLHAPDSSGAYKIVLELVAQNETRFSDQGVKPLVIKLRIDSPLGDRSGEIYEQASRINPWYYQPTRGIGQSADGHTYPLFVSKAKGCYVWDTEGRQYVDYVMGWGCSLLGYADERVQKAIADVLHSGAVVPFPYPLEMEVAQMLTEDIPCAEMVLFGKNGSDVCTASARMARVFTGRKKLLTCGYHGWQDFWVEKEGFAKTGVPDRPEILNHSFKFNDLDDFVRLFREHRDDLAAVMLEPSGPAESVQGPVQDADRDFLSAIAEMVREAGALLIFDEILTGYRYPSGSVQKATGIIPDLACFGKALACGMPLSALVGRSHIFQRAAENIHYGPTFKGEMYSFAAAKAAIQIYRDEPVAKHVWDYGTQLKRGINNLCNQVGIAARCLGPPFRTALTFDEPDPERLSLKRTLYLQELLKSGVTTYNGIMLPSYSHNNSVLETTLDVIGSALEKVVTAEQQDAFHRYLEIPLL</sequence>
<keyword evidence="4" id="KW-0032">Aminotransferase</keyword>
<dbReference type="InterPro" id="IPR015422">
    <property type="entry name" value="PyrdxlP-dep_Trfase_small"/>
</dbReference>
<evidence type="ECO:0000256" key="1">
    <source>
        <dbReference type="ARBA" id="ARBA00001933"/>
    </source>
</evidence>
<name>A0A8J6MZW7_9DELT</name>
<comment type="similarity">
    <text evidence="3">Belongs to the class-III pyridoxal-phosphate-dependent aminotransferase family.</text>
</comment>
<proteinExistence type="inferred from homology"/>
<dbReference type="GO" id="GO:0008483">
    <property type="term" value="F:transaminase activity"/>
    <property type="evidence" value="ECO:0007669"/>
    <property type="project" value="UniProtKB-KW"/>
</dbReference>
<comment type="cofactor">
    <cofactor evidence="1">
        <name>pyridoxal 5'-phosphate</name>
        <dbReference type="ChEBI" id="CHEBI:597326"/>
    </cofactor>
</comment>
<accession>A0A8J6MZW7</accession>
<dbReference type="Gene3D" id="3.40.640.10">
    <property type="entry name" value="Type I PLP-dependent aspartate aminotransferase-like (Major domain)"/>
    <property type="match status" value="1"/>
</dbReference>
<dbReference type="InterPro" id="IPR015424">
    <property type="entry name" value="PyrdxlP-dep_Trfase"/>
</dbReference>
<dbReference type="PANTHER" id="PTHR43713">
    <property type="entry name" value="GLUTAMATE-1-SEMIALDEHYDE 2,1-AMINOMUTASE"/>
    <property type="match status" value="1"/>
</dbReference>
<dbReference type="PANTHER" id="PTHR43713:SF3">
    <property type="entry name" value="GLUTAMATE-1-SEMIALDEHYDE 2,1-AMINOMUTASE 1, CHLOROPLASTIC-RELATED"/>
    <property type="match status" value="1"/>
</dbReference>
<dbReference type="Gene3D" id="3.90.1150.10">
    <property type="entry name" value="Aspartate Aminotransferase, domain 1"/>
    <property type="match status" value="1"/>
</dbReference>